<evidence type="ECO:0000313" key="2">
    <source>
        <dbReference type="Proteomes" id="UP001320706"/>
    </source>
</evidence>
<protein>
    <submittedName>
        <fullName evidence="1">Uncharacterized protein</fullName>
    </submittedName>
</protein>
<dbReference type="EMBL" id="JAMKPW020000025">
    <property type="protein sequence ID" value="KAK8205262.1"/>
    <property type="molecule type" value="Genomic_DNA"/>
</dbReference>
<reference evidence="1" key="1">
    <citation type="submission" date="2024-02" db="EMBL/GenBank/DDBJ databases">
        <title>Metagenome Assembled Genome of Zalaria obscura JY119.</title>
        <authorList>
            <person name="Vighnesh L."/>
            <person name="Jagadeeshwari U."/>
            <person name="Venkata Ramana C."/>
            <person name="Sasikala C."/>
        </authorList>
    </citation>
    <scope>NUCLEOTIDE SEQUENCE</scope>
    <source>
        <strain evidence="1">JY119</strain>
    </source>
</reference>
<comment type="caution">
    <text evidence="1">The sequence shown here is derived from an EMBL/GenBank/DDBJ whole genome shotgun (WGS) entry which is preliminary data.</text>
</comment>
<sequence length="327" mass="36769">MAWLTSALYKVHPIFILSALLSSLSHLEIVMAPSTKLFFLDFGLSNMKNGKLSGRILTCDEQGENLSTVIDGFPAMPGITQNRIYYTSMGNPTSNNGYISRLNLDGENHEVIVPQGVTFTPKQLQVVPEHGKIYWCDREGMRVFRCNLDGSDVEVLVTTGETDQNRKDPRNWCVGIAVDPDRRRMYWTQKGPSKGNQGRLFTSSLEISPGETSGTRSDIKLLLYRLPEPIDLDLDFEENVLYLTDRADPPFGNSISRVELDPKKKLEKKILVRRLHEAIGLSLDLENRKMYFTDLLGALYKSDMDTSNEKVLFSDLGDLTGVTCLHG</sequence>
<dbReference type="Proteomes" id="UP001320706">
    <property type="component" value="Unassembled WGS sequence"/>
</dbReference>
<gene>
    <name evidence="1" type="ORF">M8818_004974</name>
</gene>
<accession>A0ACC3SA18</accession>
<evidence type="ECO:0000313" key="1">
    <source>
        <dbReference type="EMBL" id="KAK8205262.1"/>
    </source>
</evidence>
<keyword evidence="2" id="KW-1185">Reference proteome</keyword>
<name>A0ACC3SA18_9PEZI</name>
<organism evidence="1 2">
    <name type="scientific">Zalaria obscura</name>
    <dbReference type="NCBI Taxonomy" id="2024903"/>
    <lineage>
        <taxon>Eukaryota</taxon>
        <taxon>Fungi</taxon>
        <taxon>Dikarya</taxon>
        <taxon>Ascomycota</taxon>
        <taxon>Pezizomycotina</taxon>
        <taxon>Dothideomycetes</taxon>
        <taxon>Dothideomycetidae</taxon>
        <taxon>Dothideales</taxon>
        <taxon>Zalariaceae</taxon>
        <taxon>Zalaria</taxon>
    </lineage>
</organism>
<proteinExistence type="predicted"/>